<comment type="caution">
    <text evidence="2">The sequence shown here is derived from an EMBL/GenBank/DDBJ whole genome shotgun (WGS) entry which is preliminary data.</text>
</comment>
<evidence type="ECO:0000259" key="1">
    <source>
        <dbReference type="PROSITE" id="PS50271"/>
    </source>
</evidence>
<keyword evidence="3" id="KW-1185">Reference proteome</keyword>
<gene>
    <name evidence="2" type="ORF">D9V28_08545</name>
</gene>
<dbReference type="Proteomes" id="UP000282460">
    <property type="component" value="Unassembled WGS sequence"/>
</dbReference>
<proteinExistence type="predicted"/>
<dbReference type="AlphaFoldDB" id="A0A3L7J1H9"/>
<dbReference type="RefSeq" id="WP_121659295.1">
    <property type="nucleotide sequence ID" value="NZ_BMEK01000002.1"/>
</dbReference>
<dbReference type="InterPro" id="IPR013083">
    <property type="entry name" value="Znf_RING/FYVE/PHD"/>
</dbReference>
<dbReference type="PROSITE" id="PS50271">
    <property type="entry name" value="ZF_UBP"/>
    <property type="match status" value="1"/>
</dbReference>
<dbReference type="OrthoDB" id="57886at2"/>
<evidence type="ECO:0000313" key="2">
    <source>
        <dbReference type="EMBL" id="RLQ84249.1"/>
    </source>
</evidence>
<dbReference type="EMBL" id="RCWJ01000002">
    <property type="protein sequence ID" value="RLQ84249.1"/>
    <property type="molecule type" value="Genomic_DNA"/>
</dbReference>
<name>A0A3L7J1H9_9MICO</name>
<reference evidence="2 3" key="1">
    <citation type="submission" date="2018-10" db="EMBL/GenBank/DDBJ databases">
        <authorList>
            <person name="Li J."/>
        </authorList>
    </citation>
    <scope>NUCLEOTIDE SEQUENCE [LARGE SCALE GENOMIC DNA]</scope>
    <source>
        <strain evidence="2 3">ZD1-4</strain>
    </source>
</reference>
<organism evidence="2 3">
    <name type="scientific">Mycetocola zhadangensis</name>
    <dbReference type="NCBI Taxonomy" id="1164595"/>
    <lineage>
        <taxon>Bacteria</taxon>
        <taxon>Bacillati</taxon>
        <taxon>Actinomycetota</taxon>
        <taxon>Actinomycetes</taxon>
        <taxon>Micrococcales</taxon>
        <taxon>Microbacteriaceae</taxon>
        <taxon>Mycetocola</taxon>
    </lineage>
</organism>
<dbReference type="SUPFAM" id="SSF57850">
    <property type="entry name" value="RING/U-box"/>
    <property type="match status" value="1"/>
</dbReference>
<dbReference type="Gene3D" id="3.30.40.10">
    <property type="entry name" value="Zinc/RING finger domain, C3HC4 (zinc finger)"/>
    <property type="match status" value="1"/>
</dbReference>
<dbReference type="GO" id="GO:0008270">
    <property type="term" value="F:zinc ion binding"/>
    <property type="evidence" value="ECO:0007669"/>
    <property type="project" value="InterPro"/>
</dbReference>
<dbReference type="InterPro" id="IPR001607">
    <property type="entry name" value="Znf_UBP"/>
</dbReference>
<feature type="domain" description="UBP-type" evidence="1">
    <location>
        <begin position="1"/>
        <end position="102"/>
    </location>
</feature>
<evidence type="ECO:0000313" key="3">
    <source>
        <dbReference type="Proteomes" id="UP000282460"/>
    </source>
</evidence>
<sequence>MADIAGIDPSAAPVGTVCLDCEAVDGWWFHLRRCAQCAHIGCCDNSPAAHARAHFLETGHPIMQSFEPGESWCWNYASERYVRCPALAEPTSRPMDQPAPGPAARVPANWRSLLRVTP</sequence>
<dbReference type="Pfam" id="PF02148">
    <property type="entry name" value="zf-UBP"/>
    <property type="match status" value="1"/>
</dbReference>
<accession>A0A3L7J1H9</accession>
<protein>
    <recommendedName>
        <fullName evidence="1">UBP-type domain-containing protein</fullName>
    </recommendedName>
</protein>